<evidence type="ECO:0000313" key="1">
    <source>
        <dbReference type="EMBL" id="GAI14225.1"/>
    </source>
</evidence>
<name>X1MHN7_9ZZZZ</name>
<reference evidence="1" key="1">
    <citation type="journal article" date="2014" name="Front. Microbiol.">
        <title>High frequency of phylogenetically diverse reductive dehalogenase-homologous genes in deep subseafloor sedimentary metagenomes.</title>
        <authorList>
            <person name="Kawai M."/>
            <person name="Futagami T."/>
            <person name="Toyoda A."/>
            <person name="Takaki Y."/>
            <person name="Nishi S."/>
            <person name="Hori S."/>
            <person name="Arai W."/>
            <person name="Tsubouchi T."/>
            <person name="Morono Y."/>
            <person name="Uchiyama I."/>
            <person name="Ito T."/>
            <person name="Fujiyama A."/>
            <person name="Inagaki F."/>
            <person name="Takami H."/>
        </authorList>
    </citation>
    <scope>NUCLEOTIDE SEQUENCE</scope>
    <source>
        <strain evidence="1">Expedition CK06-06</strain>
    </source>
</reference>
<accession>X1MHN7</accession>
<dbReference type="EMBL" id="BARV01003986">
    <property type="protein sequence ID" value="GAI14225.1"/>
    <property type="molecule type" value="Genomic_DNA"/>
</dbReference>
<comment type="caution">
    <text evidence="1">The sequence shown here is derived from an EMBL/GenBank/DDBJ whole genome shotgun (WGS) entry which is preliminary data.</text>
</comment>
<dbReference type="AlphaFoldDB" id="X1MHN7"/>
<protein>
    <submittedName>
        <fullName evidence="1">Uncharacterized protein</fullName>
    </submittedName>
</protein>
<organism evidence="1">
    <name type="scientific">marine sediment metagenome</name>
    <dbReference type="NCBI Taxonomy" id="412755"/>
    <lineage>
        <taxon>unclassified sequences</taxon>
        <taxon>metagenomes</taxon>
        <taxon>ecological metagenomes</taxon>
    </lineage>
</organism>
<proteinExistence type="predicted"/>
<feature type="non-terminal residue" evidence="1">
    <location>
        <position position="128"/>
    </location>
</feature>
<gene>
    <name evidence="1" type="ORF">S06H3_09169</name>
</gene>
<sequence length="128" mass="14882">MVHLTKKKKNGKKYLYLEERGWINGKSVRLWQIYLGPEQKFKERSQIIMIPEVETETIEFGLVAALLLTAEKLGVVDIINEITNKRNQGLSVGEHMLFAAINRCVQPTTKHLLKEWFNSTVLKRIYPK</sequence>